<reference evidence="6" key="1">
    <citation type="journal article" date="2019" name="Int. J. Syst. Evol. Microbiol.">
        <title>The Global Catalogue of Microorganisms (GCM) 10K type strain sequencing project: providing services to taxonomists for standard genome sequencing and annotation.</title>
        <authorList>
            <consortium name="The Broad Institute Genomics Platform"/>
            <consortium name="The Broad Institute Genome Sequencing Center for Infectious Disease"/>
            <person name="Wu L."/>
            <person name="Ma J."/>
        </authorList>
    </citation>
    <scope>NUCLEOTIDE SEQUENCE [LARGE SCALE GENOMIC DNA]</scope>
    <source>
        <strain evidence="6">KCTC 42662</strain>
    </source>
</reference>
<comment type="caution">
    <text evidence="5">The sequence shown here is derived from an EMBL/GenBank/DDBJ whole genome shotgun (WGS) entry which is preliminary data.</text>
</comment>
<dbReference type="InterPro" id="IPR004843">
    <property type="entry name" value="Calcineurin-like_PHP"/>
</dbReference>
<evidence type="ECO:0000259" key="4">
    <source>
        <dbReference type="Pfam" id="PF16656"/>
    </source>
</evidence>
<feature type="domain" description="Calcineurin-like phosphoesterase" evidence="3">
    <location>
        <begin position="137"/>
        <end position="327"/>
    </location>
</feature>
<evidence type="ECO:0000256" key="2">
    <source>
        <dbReference type="SAM" id="SignalP"/>
    </source>
</evidence>
<dbReference type="Pfam" id="PF00149">
    <property type="entry name" value="Metallophos"/>
    <property type="match status" value="1"/>
</dbReference>
<dbReference type="PANTHER" id="PTHR45867:SF3">
    <property type="entry name" value="ACID PHOSPHATASE TYPE 7"/>
    <property type="match status" value="1"/>
</dbReference>
<dbReference type="EMBL" id="JBHULR010000015">
    <property type="protein sequence ID" value="MFD2549215.1"/>
    <property type="molecule type" value="Genomic_DNA"/>
</dbReference>
<feature type="domain" description="Purple acid phosphatase N-terminal" evidence="4">
    <location>
        <begin position="27"/>
        <end position="126"/>
    </location>
</feature>
<dbReference type="PANTHER" id="PTHR45867">
    <property type="entry name" value="PURPLE ACID PHOSPHATASE"/>
    <property type="match status" value="1"/>
</dbReference>
<dbReference type="Gene3D" id="3.60.21.10">
    <property type="match status" value="1"/>
</dbReference>
<dbReference type="InterPro" id="IPR008963">
    <property type="entry name" value="Purple_acid_Pase-like_N"/>
</dbReference>
<feature type="chain" id="PRO_5046597939" evidence="2">
    <location>
        <begin position="19"/>
        <end position="400"/>
    </location>
</feature>
<dbReference type="Pfam" id="PF16656">
    <property type="entry name" value="Pur_ac_phosph_N"/>
    <property type="match status" value="1"/>
</dbReference>
<accession>A0ABW5KMS5</accession>
<keyword evidence="1 2" id="KW-0732">Signal</keyword>
<name>A0ABW5KMS5_9SPHI</name>
<dbReference type="InterPro" id="IPR029052">
    <property type="entry name" value="Metallo-depent_PP-like"/>
</dbReference>
<dbReference type="InterPro" id="IPR015914">
    <property type="entry name" value="PAPs_N"/>
</dbReference>
<gene>
    <name evidence="5" type="ORF">ACFSR5_16325</name>
</gene>
<evidence type="ECO:0000313" key="5">
    <source>
        <dbReference type="EMBL" id="MFD2549215.1"/>
    </source>
</evidence>
<dbReference type="RefSeq" id="WP_380905534.1">
    <property type="nucleotide sequence ID" value="NZ_JBHUEG010000012.1"/>
</dbReference>
<dbReference type="Proteomes" id="UP001597545">
    <property type="component" value="Unassembled WGS sequence"/>
</dbReference>
<evidence type="ECO:0000313" key="6">
    <source>
        <dbReference type="Proteomes" id="UP001597545"/>
    </source>
</evidence>
<dbReference type="SUPFAM" id="SSF56300">
    <property type="entry name" value="Metallo-dependent phosphatases"/>
    <property type="match status" value="1"/>
</dbReference>
<proteinExistence type="predicted"/>
<keyword evidence="6" id="KW-1185">Reference proteome</keyword>
<organism evidence="5 6">
    <name type="scientific">Sphingobacterium suaedae</name>
    <dbReference type="NCBI Taxonomy" id="1686402"/>
    <lineage>
        <taxon>Bacteria</taxon>
        <taxon>Pseudomonadati</taxon>
        <taxon>Bacteroidota</taxon>
        <taxon>Sphingobacteriia</taxon>
        <taxon>Sphingobacteriales</taxon>
        <taxon>Sphingobacteriaceae</taxon>
        <taxon>Sphingobacterium</taxon>
    </lineage>
</organism>
<protein>
    <submittedName>
        <fullName evidence="5">Metallophosphoesterase</fullName>
    </submittedName>
</protein>
<dbReference type="SUPFAM" id="SSF49363">
    <property type="entry name" value="Purple acid phosphatase, N-terminal domain"/>
    <property type="match status" value="1"/>
</dbReference>
<sequence>MKNILAFAFYLTAQTAVAQTHLADSLPDRIILNLTENPQNQQAVNWRTAIAVKEGQVAQLRKEDNSPDFSDIALRIFKPSTTIFSDKENHGAAYHSVLFDSLETGHTYNYRVGKEGSWSEWFQFTTATTKDSLTFIYMGDAQNDLRSRWTRVYRKAIQTAPQASFILHAGDLINRSNTDAEWDEWFYAGNGINSSYPQGMIPGNHEYFRDDKKNLTLDPHWQQQFNLPRNGISGLEESNYTVNYGPVRIIGLNTQIIMLDSAGRKSQAEWLENILRSNKQKWTFVLCHHPIYSTSKSRDNFQFAELFNPIFEKYGVDMLLQGHDHTYARSALPKKEKKTPVYVVSVAGPKMYKLDPEKNWIEKSATNTQLFQVIEIKGNKLIFSAYTANGQLYDRFELEQ</sequence>
<dbReference type="Gene3D" id="2.60.40.380">
    <property type="entry name" value="Purple acid phosphatase-like, N-terminal"/>
    <property type="match status" value="1"/>
</dbReference>
<evidence type="ECO:0000256" key="1">
    <source>
        <dbReference type="ARBA" id="ARBA00022729"/>
    </source>
</evidence>
<feature type="signal peptide" evidence="2">
    <location>
        <begin position="1"/>
        <end position="18"/>
    </location>
</feature>
<evidence type="ECO:0000259" key="3">
    <source>
        <dbReference type="Pfam" id="PF00149"/>
    </source>
</evidence>